<evidence type="ECO:0000313" key="8">
    <source>
        <dbReference type="EMBL" id="KKQ35290.1"/>
    </source>
</evidence>
<evidence type="ECO:0000256" key="3">
    <source>
        <dbReference type="ARBA" id="ARBA00023172"/>
    </source>
</evidence>
<dbReference type="GO" id="GO:0015074">
    <property type="term" value="P:DNA integration"/>
    <property type="evidence" value="ECO:0007669"/>
    <property type="project" value="UniProtKB-KW"/>
</dbReference>
<dbReference type="InterPro" id="IPR006119">
    <property type="entry name" value="Resolv_N"/>
</dbReference>
<dbReference type="PANTHER" id="PTHR30461:SF2">
    <property type="entry name" value="SERINE RECOMBINASE PINE-RELATED"/>
    <property type="match status" value="1"/>
</dbReference>
<organism evidence="8 9">
    <name type="scientific">Candidatus Nomurabacteria bacterium GW2011_GWB1_37_5</name>
    <dbReference type="NCBI Taxonomy" id="1618742"/>
    <lineage>
        <taxon>Bacteria</taxon>
        <taxon>Candidatus Nomuraibacteriota</taxon>
    </lineage>
</organism>
<dbReference type="InterPro" id="IPR038109">
    <property type="entry name" value="DNA_bind_recomb_sf"/>
</dbReference>
<gene>
    <name evidence="8" type="ORF">US50_C0019G0012</name>
</gene>
<evidence type="ECO:0000313" key="9">
    <source>
        <dbReference type="Proteomes" id="UP000033876"/>
    </source>
</evidence>
<accession>A0A0G0H9T1</accession>
<keyword evidence="1" id="KW-0229">DNA integration</keyword>
<dbReference type="SUPFAM" id="SSF53041">
    <property type="entry name" value="Resolvase-like"/>
    <property type="match status" value="1"/>
</dbReference>
<dbReference type="PANTHER" id="PTHR30461">
    <property type="entry name" value="DNA-INVERTASE FROM LAMBDOID PROPHAGE"/>
    <property type="match status" value="1"/>
</dbReference>
<evidence type="ECO:0000256" key="6">
    <source>
        <dbReference type="SAM" id="MobiDB-lite"/>
    </source>
</evidence>
<name>A0A0G0H9T1_9BACT</name>
<evidence type="ECO:0000256" key="1">
    <source>
        <dbReference type="ARBA" id="ARBA00022908"/>
    </source>
</evidence>
<sequence length="519" mass="60084">MKGIIYIRVSSDEQVKGTSLDDQLERCKKFCNEKGITIIKVFREEGASAKSTDRKVFLEAVEFCRTDKIDAFVVWKVDRFARNVEDHFAVRATLAKYKTTLFSVTEPIGNEPAEKLFEIMLAGFAEFDNSIRKTRCSNGMLARIKQGIYPWKPPIGYICANHKKNGEKKTEPDKPDEQIFPLIQNVLKDFSKGIFTQTDIANKLNELGLDKIRGQKTDLRFVDRILGKYLKFYAGIICNSLTNNEDINGLHKPMITKEEMYQIQLIRAGKFKMLKRDRHNPEFPLRRTVICAFCSNPLTGSISHGNGGKYSYYHCFTNSCPMYKKTLPKVELEKDFIKYLEEITPKEKFLNIFKESILDLWQEKGRQSYLEAQKHEKQLSILENKRKKVFEMREEGSYTKEEFLERKAEVENEIMSTKISLSEARIDQFDIEGVLVYANNFISNLGKQWFDLSPQLRPRFQKLVFPEGLLHERGKGFHTTKLGCIYELNQQCSGKKSQVVDPSGLEPLTSSLQKRRSTR</sequence>
<evidence type="ECO:0000256" key="4">
    <source>
        <dbReference type="PIRSR" id="PIRSR606118-50"/>
    </source>
</evidence>
<dbReference type="Gene3D" id="3.40.50.1390">
    <property type="entry name" value="Resolvase, N-terminal catalytic domain"/>
    <property type="match status" value="1"/>
</dbReference>
<reference evidence="8 9" key="1">
    <citation type="journal article" date="2015" name="Nature">
        <title>rRNA introns, odd ribosomes, and small enigmatic genomes across a large radiation of phyla.</title>
        <authorList>
            <person name="Brown C.T."/>
            <person name="Hug L.A."/>
            <person name="Thomas B.C."/>
            <person name="Sharon I."/>
            <person name="Castelle C.J."/>
            <person name="Singh A."/>
            <person name="Wilkins M.J."/>
            <person name="Williams K.H."/>
            <person name="Banfield J.F."/>
        </authorList>
    </citation>
    <scope>NUCLEOTIDE SEQUENCE [LARGE SCALE GENOMIC DNA]</scope>
</reference>
<keyword evidence="2" id="KW-0238">DNA-binding</keyword>
<dbReference type="Pfam" id="PF00239">
    <property type="entry name" value="Resolvase"/>
    <property type="match status" value="1"/>
</dbReference>
<feature type="domain" description="Resolvase/invertase-type recombinase catalytic" evidence="7">
    <location>
        <begin position="2"/>
        <end position="147"/>
    </location>
</feature>
<dbReference type="SMART" id="SM00857">
    <property type="entry name" value="Resolvase"/>
    <property type="match status" value="1"/>
</dbReference>
<dbReference type="InterPro" id="IPR050639">
    <property type="entry name" value="SSR_resolvase"/>
</dbReference>
<dbReference type="EMBL" id="LBTF01000019">
    <property type="protein sequence ID" value="KKQ35290.1"/>
    <property type="molecule type" value="Genomic_DNA"/>
</dbReference>
<dbReference type="InterPro" id="IPR006118">
    <property type="entry name" value="Recombinase_CS"/>
</dbReference>
<dbReference type="GO" id="GO:0003677">
    <property type="term" value="F:DNA binding"/>
    <property type="evidence" value="ECO:0007669"/>
    <property type="project" value="UniProtKB-KW"/>
</dbReference>
<protein>
    <submittedName>
        <fullName evidence="8">Site-specific recombinase</fullName>
    </submittedName>
</protein>
<evidence type="ECO:0000256" key="2">
    <source>
        <dbReference type="ARBA" id="ARBA00023125"/>
    </source>
</evidence>
<dbReference type="AlphaFoldDB" id="A0A0G0H9T1"/>
<dbReference type="PROSITE" id="PS00397">
    <property type="entry name" value="RECOMBINASES_1"/>
    <property type="match status" value="1"/>
</dbReference>
<dbReference type="InterPro" id="IPR036162">
    <property type="entry name" value="Resolvase-like_N_sf"/>
</dbReference>
<keyword evidence="3" id="KW-0233">DNA recombination</keyword>
<evidence type="ECO:0000256" key="5">
    <source>
        <dbReference type="PROSITE-ProRule" id="PRU10137"/>
    </source>
</evidence>
<feature type="region of interest" description="Disordered" evidence="6">
    <location>
        <begin position="499"/>
        <end position="519"/>
    </location>
</feature>
<dbReference type="CDD" id="cd00338">
    <property type="entry name" value="Ser_Recombinase"/>
    <property type="match status" value="1"/>
</dbReference>
<dbReference type="PROSITE" id="PS51736">
    <property type="entry name" value="RECOMBINASES_3"/>
    <property type="match status" value="1"/>
</dbReference>
<feature type="active site" description="O-(5'-phospho-DNA)-serine intermediate" evidence="4 5">
    <location>
        <position position="10"/>
    </location>
</feature>
<dbReference type="Proteomes" id="UP000033876">
    <property type="component" value="Unassembled WGS sequence"/>
</dbReference>
<dbReference type="Gene3D" id="3.90.1750.20">
    <property type="entry name" value="Putative Large Serine Recombinase, Chain B, Domain 2"/>
    <property type="match status" value="1"/>
</dbReference>
<evidence type="ECO:0000259" key="7">
    <source>
        <dbReference type="PROSITE" id="PS51736"/>
    </source>
</evidence>
<comment type="caution">
    <text evidence="8">The sequence shown here is derived from an EMBL/GenBank/DDBJ whole genome shotgun (WGS) entry which is preliminary data.</text>
</comment>
<dbReference type="GO" id="GO:0000150">
    <property type="term" value="F:DNA strand exchange activity"/>
    <property type="evidence" value="ECO:0007669"/>
    <property type="project" value="InterPro"/>
</dbReference>
<proteinExistence type="predicted"/>